<accession>A0A090X063</accession>
<name>A0A090X063_9FLAO</name>
<sequence>MKVNYLPRLTSPNKALTFIALLLLVSVSSFAQIGVQSTSIRENVTFQWSDEQDIDNNGDISDVENNRPATIASITVNGAVYNTFAVPSGYQLTRLGPGGHAINEIFGNGISVIKSSATATDDINDITLWDSAALETFESKT</sequence>
<dbReference type="RefSeq" id="WP_042501641.1">
    <property type="nucleotide sequence ID" value="NZ_BBNU01000036.1"/>
</dbReference>
<dbReference type="STRING" id="221126.SAMN04489722_1205"/>
<evidence type="ECO:0000256" key="1">
    <source>
        <dbReference type="SAM" id="SignalP"/>
    </source>
</evidence>
<evidence type="ECO:0000313" key="3">
    <source>
        <dbReference type="Proteomes" id="UP000029643"/>
    </source>
</evidence>
<organism evidence="2 3">
    <name type="scientific">Algibacter lectus</name>
    <dbReference type="NCBI Taxonomy" id="221126"/>
    <lineage>
        <taxon>Bacteria</taxon>
        <taxon>Pseudomonadati</taxon>
        <taxon>Bacteroidota</taxon>
        <taxon>Flavobacteriia</taxon>
        <taxon>Flavobacteriales</taxon>
        <taxon>Flavobacteriaceae</taxon>
        <taxon>Algibacter</taxon>
    </lineage>
</organism>
<proteinExistence type="predicted"/>
<feature type="signal peptide" evidence="1">
    <location>
        <begin position="1"/>
        <end position="31"/>
    </location>
</feature>
<evidence type="ECO:0000313" key="2">
    <source>
        <dbReference type="EMBL" id="GAL82616.1"/>
    </source>
</evidence>
<keyword evidence="1" id="KW-0732">Signal</keyword>
<gene>
    <name evidence="2" type="ORF">JCM19274_250</name>
</gene>
<feature type="chain" id="PRO_5001868057" evidence="1">
    <location>
        <begin position="32"/>
        <end position="141"/>
    </location>
</feature>
<dbReference type="Proteomes" id="UP000029643">
    <property type="component" value="Unassembled WGS sequence"/>
</dbReference>
<comment type="caution">
    <text evidence="2">The sequence shown here is derived from an EMBL/GenBank/DDBJ whole genome shotgun (WGS) entry which is preliminary data.</text>
</comment>
<dbReference type="EMBL" id="BBNU01000036">
    <property type="protein sequence ID" value="GAL82616.1"/>
    <property type="molecule type" value="Genomic_DNA"/>
</dbReference>
<reference evidence="2 3" key="1">
    <citation type="journal article" date="2014" name="Genome Announc.">
        <title>Draft Genome Sequences of Marine Flavobacterium Algibacter lectus Strains SS8 and NR4.</title>
        <authorList>
            <person name="Takatani N."/>
            <person name="Nakanishi M."/>
            <person name="Meirelles P."/>
            <person name="Mino S."/>
            <person name="Suda W."/>
            <person name="Oshima K."/>
            <person name="Hattori M."/>
            <person name="Ohkuma M."/>
            <person name="Hosokawa M."/>
            <person name="Miyashita K."/>
            <person name="Thompson F.L."/>
            <person name="Niwa A."/>
            <person name="Sawabe T."/>
            <person name="Sawabe T."/>
        </authorList>
    </citation>
    <scope>NUCLEOTIDE SEQUENCE [LARGE SCALE GENOMIC DNA]</scope>
    <source>
        <strain evidence="3">JCM19274</strain>
    </source>
</reference>
<dbReference type="AlphaFoldDB" id="A0A090X063"/>
<protein>
    <submittedName>
        <fullName evidence="2">VCBS</fullName>
    </submittedName>
</protein>